<evidence type="ECO:0000313" key="3">
    <source>
        <dbReference type="Proteomes" id="UP001321473"/>
    </source>
</evidence>
<dbReference type="Gene3D" id="1.10.1380.10">
    <property type="entry name" value="Neutral endopeptidase , domain2"/>
    <property type="match status" value="1"/>
</dbReference>
<sequence length="1046" mass="116757">MASLPEDTAGQHPSTSTVPGTRPPSASPRRSRPFAAYVRESLETGLYENPIRDVTAAVRRNSSRPPKNKSRHHSESTKRRRERTPPSDFDFPSELPLPVLSSVWLREESQRGTPHNGTRGTPVETSGSTSSHGGPCIIHAKMQEHTLESSATDTARKKPRRASASKRAASSAASVQPNQPTQSTLAKTSGNNDSTVRQEEKFRTYKGALAASYQRQISNKTSLEVPENGVHSHHTPSTSTRVFHDSPTHGKRHAVGQRAPMPPELPAASPSYSSQSVLDFAGPRERRGALMPTRDQLQNLYNTLMVLEHPPKRERLSRAAFRKKFFLPKRTKTPSRSAASPRRRLGSAASLGTNRPADMGALTRGMDQEDITTSRVKQACLATCAAIAVAVTVVAFYYLFRASPSHWPRQLICVTDDCRLHALFLDYNINNSFSPCADFDGHICTTWMPSQTYTELGATALGQVAVNWVDNFLPLLRRAADPIKIAEKPLEMYEACVKERDDATAADAARFAAFLKEVNLVWPERSGTNALGLLINMAFNWQMTFWLSFRWRIVSEKHLKFFIVSGNSDVLLLFAMNHRYVMQRDSYLEYWMSHYTTLYGNTSLPPARQIKTSAREQTDILSVLTDVGKKKRSLVTVVPVGNSANFSGRITSSDWLEQLKARLPTEQFPPSGDQVLGDSTLLEAIGLLFNKYSDEQLVYHLSWQFIQLYFLTLQRTPLQIVHWGKTYSSAYVPVYCTLFVEEVFRPLLSALHIKMAIAPSDTARLNFALGGLIEKLVSTVNSSQLEPGPKRAAMARYQSMQMQIWPPGKYFNDEGTEKAYSCYPTNRDSFVQYWIESHRCLQRTAGTAFHRESSGMHRLLSSSPVTYDPIINELAVAASALAHPLYYPHGTPAMFYGGLGFLIVAEALKALDRPSLAVLSNASAALSNSTTGSSKEPRCFTVLENDTRATYFAALNIAYSAFVEDEANEFQERRRPISREHSEETVFFLTICRMMCRARTLQNAGVINCNALFKSCPYFANAFACPPESPMNPAERCFSFQTNRDD</sequence>
<dbReference type="PANTHER" id="PTHR11733">
    <property type="entry name" value="ZINC METALLOPROTEASE FAMILY M13 NEPRILYSIN-RELATED"/>
    <property type="match status" value="1"/>
</dbReference>
<name>A0AAQ4F4H5_AMBAM</name>
<dbReference type="PANTHER" id="PTHR11733:SF241">
    <property type="entry name" value="GH26575P-RELATED"/>
    <property type="match status" value="1"/>
</dbReference>
<comment type="caution">
    <text evidence="2">The sequence shown here is derived from an EMBL/GenBank/DDBJ whole genome shotgun (WGS) entry which is preliminary data.</text>
</comment>
<dbReference type="InterPro" id="IPR042089">
    <property type="entry name" value="Peptidase_M13_dom_2"/>
</dbReference>
<protein>
    <recommendedName>
        <fullName evidence="4">M13 family peptidase</fullName>
    </recommendedName>
</protein>
<dbReference type="GO" id="GO:0016485">
    <property type="term" value="P:protein processing"/>
    <property type="evidence" value="ECO:0007669"/>
    <property type="project" value="TreeGrafter"/>
</dbReference>
<dbReference type="AlphaFoldDB" id="A0AAQ4F4H5"/>
<feature type="compositionally biased region" description="Basic residues" evidence="1">
    <location>
        <begin position="66"/>
        <end position="82"/>
    </location>
</feature>
<feature type="region of interest" description="Disordered" evidence="1">
    <location>
        <begin position="330"/>
        <end position="361"/>
    </location>
</feature>
<dbReference type="GO" id="GO:0005886">
    <property type="term" value="C:plasma membrane"/>
    <property type="evidence" value="ECO:0007669"/>
    <property type="project" value="TreeGrafter"/>
</dbReference>
<feature type="region of interest" description="Disordered" evidence="1">
    <location>
        <begin position="1"/>
        <end position="95"/>
    </location>
</feature>
<reference evidence="2 3" key="1">
    <citation type="journal article" date="2023" name="Arcadia Sci">
        <title>De novo assembly of a long-read Amblyomma americanum tick genome.</title>
        <authorList>
            <person name="Chou S."/>
            <person name="Poskanzer K.E."/>
            <person name="Rollins M."/>
            <person name="Thuy-Boun P.S."/>
        </authorList>
    </citation>
    <scope>NUCLEOTIDE SEQUENCE [LARGE SCALE GENOMIC DNA]</scope>
    <source>
        <strain evidence="2">F_SG_1</strain>
        <tissue evidence="2">Salivary glands</tissue>
    </source>
</reference>
<dbReference type="PROSITE" id="PS51885">
    <property type="entry name" value="NEPRILYSIN"/>
    <property type="match status" value="1"/>
</dbReference>
<keyword evidence="3" id="KW-1185">Reference proteome</keyword>
<feature type="compositionally biased region" description="Polar residues" evidence="1">
    <location>
        <begin position="175"/>
        <end position="195"/>
    </location>
</feature>
<dbReference type="Gene3D" id="3.40.390.10">
    <property type="entry name" value="Collagenase (Catalytic Domain)"/>
    <property type="match status" value="2"/>
</dbReference>
<dbReference type="InterPro" id="IPR024079">
    <property type="entry name" value="MetalloPept_cat_dom_sf"/>
</dbReference>
<feature type="compositionally biased region" description="Low complexity" evidence="1">
    <location>
        <begin position="27"/>
        <end position="36"/>
    </location>
</feature>
<evidence type="ECO:0008006" key="4">
    <source>
        <dbReference type="Google" id="ProtNLM"/>
    </source>
</evidence>
<dbReference type="EMBL" id="JARKHS020007527">
    <property type="protein sequence ID" value="KAK8781588.1"/>
    <property type="molecule type" value="Genomic_DNA"/>
</dbReference>
<organism evidence="2 3">
    <name type="scientific">Amblyomma americanum</name>
    <name type="common">Lone star tick</name>
    <dbReference type="NCBI Taxonomy" id="6943"/>
    <lineage>
        <taxon>Eukaryota</taxon>
        <taxon>Metazoa</taxon>
        <taxon>Ecdysozoa</taxon>
        <taxon>Arthropoda</taxon>
        <taxon>Chelicerata</taxon>
        <taxon>Arachnida</taxon>
        <taxon>Acari</taxon>
        <taxon>Parasitiformes</taxon>
        <taxon>Ixodida</taxon>
        <taxon>Ixodoidea</taxon>
        <taxon>Ixodidae</taxon>
        <taxon>Amblyomminae</taxon>
        <taxon>Amblyomma</taxon>
    </lineage>
</organism>
<feature type="region of interest" description="Disordered" evidence="1">
    <location>
        <begin position="108"/>
        <end position="199"/>
    </location>
</feature>
<accession>A0AAQ4F4H5</accession>
<feature type="compositionally biased region" description="Low complexity" evidence="1">
    <location>
        <begin position="334"/>
        <end position="351"/>
    </location>
</feature>
<feature type="region of interest" description="Disordered" evidence="1">
    <location>
        <begin position="224"/>
        <end position="275"/>
    </location>
</feature>
<dbReference type="SUPFAM" id="SSF55486">
    <property type="entry name" value="Metalloproteases ('zincins'), catalytic domain"/>
    <property type="match status" value="1"/>
</dbReference>
<proteinExistence type="predicted"/>
<dbReference type="InterPro" id="IPR000718">
    <property type="entry name" value="Peptidase_M13"/>
</dbReference>
<dbReference type="Proteomes" id="UP001321473">
    <property type="component" value="Unassembled WGS sequence"/>
</dbReference>
<gene>
    <name evidence="2" type="ORF">V5799_017071</name>
</gene>
<dbReference type="GO" id="GO:0004222">
    <property type="term" value="F:metalloendopeptidase activity"/>
    <property type="evidence" value="ECO:0007669"/>
    <property type="project" value="InterPro"/>
</dbReference>
<evidence type="ECO:0000313" key="2">
    <source>
        <dbReference type="EMBL" id="KAK8781588.1"/>
    </source>
</evidence>
<feature type="compositionally biased region" description="Polar residues" evidence="1">
    <location>
        <begin position="111"/>
        <end position="132"/>
    </location>
</feature>
<feature type="compositionally biased region" description="Low complexity" evidence="1">
    <location>
        <begin position="165"/>
        <end position="174"/>
    </location>
</feature>
<evidence type="ECO:0000256" key="1">
    <source>
        <dbReference type="SAM" id="MobiDB-lite"/>
    </source>
</evidence>